<protein>
    <submittedName>
        <fullName evidence="2">Translocation protein TolB</fullName>
    </submittedName>
</protein>
<name>A0A5C6F651_9BACT</name>
<dbReference type="Gene3D" id="2.120.10.30">
    <property type="entry name" value="TolB, C-terminal domain"/>
    <property type="match status" value="1"/>
</dbReference>
<comment type="caution">
    <text evidence="2">The sequence shown here is derived from an EMBL/GenBank/DDBJ whole genome shotgun (WGS) entry which is preliminary data.</text>
</comment>
<sequence precursor="true">MFRFISLCLVLTSCASAQSATLSGLVMNGSKGLPLDGATVTLQDTGLVVTTDAEGRYSFEGATRTKEVSVSNQNGDRAKLSKATSANMITFSKTGYGSVSRNVKSNDGTENVVLTLENKVTYVCTTADAKGRWQLARTVFDPMTKTSEITYLTDTEQWNFKPNFSPDGSKMTFFRRYAADGPCCGSWLSSVCVMNADGSGLHEIITGEDSFNTEPYWSRDGSNRISFNRMNVEEAGAYWNNSSGQPGSEQRIGPWGWINPHLADGRVFIQRSGNSFLATPTESGKAKYVPVQRVDKKFIHKIALSQDETMIAYQKWIDSDHNMYKGGVMVYAKFDASAPSITNEVIFDELDPSTMAWYVSISTDNKFLLFAKDGAIMQHDVENGTTTKVSAKSDPFKAYPTYTTFSK</sequence>
<proteinExistence type="predicted"/>
<dbReference type="Proteomes" id="UP000318288">
    <property type="component" value="Unassembled WGS sequence"/>
</dbReference>
<dbReference type="InterPro" id="IPR008969">
    <property type="entry name" value="CarboxyPept-like_regulatory"/>
</dbReference>
<dbReference type="Pfam" id="PF07676">
    <property type="entry name" value="PD40"/>
    <property type="match status" value="1"/>
</dbReference>
<reference evidence="2 3" key="1">
    <citation type="submission" date="2019-02" db="EMBL/GenBank/DDBJ databases">
        <title>Deep-cultivation of Planctomycetes and their phenomic and genomic characterization uncovers novel biology.</title>
        <authorList>
            <person name="Wiegand S."/>
            <person name="Jogler M."/>
            <person name="Boedeker C."/>
            <person name="Pinto D."/>
            <person name="Vollmers J."/>
            <person name="Rivas-Marin E."/>
            <person name="Kohn T."/>
            <person name="Peeters S.H."/>
            <person name="Heuer A."/>
            <person name="Rast P."/>
            <person name="Oberbeckmann S."/>
            <person name="Bunk B."/>
            <person name="Jeske O."/>
            <person name="Meyerdierks A."/>
            <person name="Storesund J.E."/>
            <person name="Kallscheuer N."/>
            <person name="Luecker S."/>
            <person name="Lage O.M."/>
            <person name="Pohl T."/>
            <person name="Merkel B.J."/>
            <person name="Hornburger P."/>
            <person name="Mueller R.-W."/>
            <person name="Bruemmer F."/>
            <person name="Labrenz M."/>
            <person name="Spormann A.M."/>
            <person name="Op Den Camp H."/>
            <person name="Overmann J."/>
            <person name="Amann R."/>
            <person name="Jetten M.S.M."/>
            <person name="Mascher T."/>
            <person name="Medema M.H."/>
            <person name="Devos D.P."/>
            <person name="Kaster A.-K."/>
            <person name="Ovreas L."/>
            <person name="Rohde M."/>
            <person name="Galperin M.Y."/>
            <person name="Jogler C."/>
        </authorList>
    </citation>
    <scope>NUCLEOTIDE SEQUENCE [LARGE SCALE GENOMIC DNA]</scope>
    <source>
        <strain evidence="2 3">Poly51</strain>
    </source>
</reference>
<accession>A0A5C6F651</accession>
<keyword evidence="3" id="KW-1185">Reference proteome</keyword>
<evidence type="ECO:0000313" key="2">
    <source>
        <dbReference type="EMBL" id="TWU56462.1"/>
    </source>
</evidence>
<dbReference type="InterPro" id="IPR011042">
    <property type="entry name" value="6-blade_b-propeller_TolB-like"/>
</dbReference>
<dbReference type="InterPro" id="IPR011659">
    <property type="entry name" value="WD40"/>
</dbReference>
<evidence type="ECO:0000256" key="1">
    <source>
        <dbReference type="SAM" id="SignalP"/>
    </source>
</evidence>
<keyword evidence="1" id="KW-0732">Signal</keyword>
<dbReference type="SUPFAM" id="SSF49464">
    <property type="entry name" value="Carboxypeptidase regulatory domain-like"/>
    <property type="match status" value="1"/>
</dbReference>
<dbReference type="SUPFAM" id="SSF69304">
    <property type="entry name" value="Tricorn protease N-terminal domain"/>
    <property type="match status" value="1"/>
</dbReference>
<dbReference type="Gene3D" id="2.60.40.1120">
    <property type="entry name" value="Carboxypeptidase-like, regulatory domain"/>
    <property type="match status" value="1"/>
</dbReference>
<feature type="signal peptide" evidence="1">
    <location>
        <begin position="1"/>
        <end position="19"/>
    </location>
</feature>
<organism evidence="2 3">
    <name type="scientific">Rubripirellula tenax</name>
    <dbReference type="NCBI Taxonomy" id="2528015"/>
    <lineage>
        <taxon>Bacteria</taxon>
        <taxon>Pseudomonadati</taxon>
        <taxon>Planctomycetota</taxon>
        <taxon>Planctomycetia</taxon>
        <taxon>Pirellulales</taxon>
        <taxon>Pirellulaceae</taxon>
        <taxon>Rubripirellula</taxon>
    </lineage>
</organism>
<dbReference type="EMBL" id="SJPW01000003">
    <property type="protein sequence ID" value="TWU56462.1"/>
    <property type="molecule type" value="Genomic_DNA"/>
</dbReference>
<gene>
    <name evidence="2" type="ORF">Poly51_23730</name>
</gene>
<dbReference type="AlphaFoldDB" id="A0A5C6F651"/>
<evidence type="ECO:0000313" key="3">
    <source>
        <dbReference type="Proteomes" id="UP000318288"/>
    </source>
</evidence>
<feature type="chain" id="PRO_5023132998" evidence="1">
    <location>
        <begin position="20"/>
        <end position="407"/>
    </location>
</feature>